<dbReference type="SUPFAM" id="SSF48371">
    <property type="entry name" value="ARM repeat"/>
    <property type="match status" value="1"/>
</dbReference>
<comment type="caution">
    <text evidence="2">The sequence shown here is derived from an EMBL/GenBank/DDBJ whole genome shotgun (WGS) entry which is preliminary data.</text>
</comment>
<evidence type="ECO:0000313" key="2">
    <source>
        <dbReference type="EMBL" id="GMH63852.1"/>
    </source>
</evidence>
<dbReference type="Gene3D" id="1.25.10.10">
    <property type="entry name" value="Leucine-rich Repeat Variant"/>
    <property type="match status" value="1"/>
</dbReference>
<keyword evidence="3" id="KW-1185">Reference proteome</keyword>
<proteinExistence type="predicted"/>
<reference evidence="2" key="1">
    <citation type="submission" date="2022-07" db="EMBL/GenBank/DDBJ databases">
        <title>Genome analysis of Parmales, a sister group of diatoms, reveals the evolutionary specialization of diatoms from phago-mixotrophs to photoautotrophs.</title>
        <authorList>
            <person name="Ban H."/>
            <person name="Sato S."/>
            <person name="Yoshikawa S."/>
            <person name="Kazumasa Y."/>
            <person name="Nakamura Y."/>
            <person name="Ichinomiya M."/>
            <person name="Saitoh K."/>
            <person name="Sato N."/>
            <person name="Blanc-Mathieu R."/>
            <person name="Endo H."/>
            <person name="Kuwata A."/>
            <person name="Ogata H."/>
        </authorList>
    </citation>
    <scope>NUCLEOTIDE SEQUENCE</scope>
</reference>
<feature type="region of interest" description="Disordered" evidence="1">
    <location>
        <begin position="142"/>
        <end position="171"/>
    </location>
</feature>
<evidence type="ECO:0000256" key="1">
    <source>
        <dbReference type="SAM" id="MobiDB-lite"/>
    </source>
</evidence>
<dbReference type="AlphaFoldDB" id="A0A9W7A0V1"/>
<name>A0A9W7A0V1_9STRA</name>
<protein>
    <submittedName>
        <fullName evidence="2">Uncharacterized protein</fullName>
    </submittedName>
</protein>
<dbReference type="InterPro" id="IPR011989">
    <property type="entry name" value="ARM-like"/>
</dbReference>
<dbReference type="EMBL" id="BRXZ01001154">
    <property type="protein sequence ID" value="GMH63852.1"/>
    <property type="molecule type" value="Genomic_DNA"/>
</dbReference>
<sequence length="331" mass="36953">MPRLKQAAQRVMAACTLVSSLRSLDRRQMELASDHFRMKCEHGPRGALILQDAGCIPVLVELLALEGTKNTKIVANCLYSMNMLCLETDFVLGLSQEKDLPRRLDQLYRSENVAFRRFVASITCRMFNQLSNVGMEHGLLKGSSKGEGGRNADMLTSGVNSSSSIEQEQGPEEEAESMLSVLVMLIDSDDTTILKQALFTLETLTYHFDNVIALCSRFSTSLVTSLTNLLKHQEVEIVRMTAGVVDGIVCNSRMDKSVLRIARSGDLLGQLRSTLDTIINTDTRDLISKSLAKEQVHSAMFDMYCSLPRERKRFHGPESKREDALLKEANR</sequence>
<dbReference type="InterPro" id="IPR016024">
    <property type="entry name" value="ARM-type_fold"/>
</dbReference>
<feature type="region of interest" description="Disordered" evidence="1">
    <location>
        <begin position="312"/>
        <end position="331"/>
    </location>
</feature>
<dbReference type="Proteomes" id="UP001165082">
    <property type="component" value="Unassembled WGS sequence"/>
</dbReference>
<gene>
    <name evidence="2" type="ORF">TrRE_jg11677</name>
</gene>
<accession>A0A9W7A0V1</accession>
<evidence type="ECO:0000313" key="3">
    <source>
        <dbReference type="Proteomes" id="UP001165082"/>
    </source>
</evidence>
<organism evidence="2 3">
    <name type="scientific">Triparma retinervis</name>
    <dbReference type="NCBI Taxonomy" id="2557542"/>
    <lineage>
        <taxon>Eukaryota</taxon>
        <taxon>Sar</taxon>
        <taxon>Stramenopiles</taxon>
        <taxon>Ochrophyta</taxon>
        <taxon>Bolidophyceae</taxon>
        <taxon>Parmales</taxon>
        <taxon>Triparmaceae</taxon>
        <taxon>Triparma</taxon>
    </lineage>
</organism>
<feature type="compositionally biased region" description="Basic and acidic residues" evidence="1">
    <location>
        <begin position="315"/>
        <end position="331"/>
    </location>
</feature>
<dbReference type="OrthoDB" id="195736at2759"/>